<sequence length="836" mass="91502">MLTRIQELRILYRMMGKARGMQMANPWLVAVWQDVAGPLFGHLSALRFLLQSKVLPDHRVSEGCLAYPYIAFQTWRRQDKSDQGRKLDVVLVEADLRDAADPRSPLREGYPPPSISLIPSLEPWTPHVVTYYLLLNISATIFHDYRPVKEKLKCFPSPFHLSTDVQSLVEDIWHLDHGNHEERVECLQQAQQQASAALRPLLDALWAPAVRPLLQCQPPLALRSPDHLQVAFEPEQMTLQLDVLLANCRVIDAVELVHWHGHLTSQEQLLGCVMALTRKLNVWEARDQLELILQVPLSAADKEQLVNSCKLVDKTCMYHVVLHLLQSGHSHAALPLTGCLQELFREAKTQRSHLPEVRRKVSVTVANLQSFVWSMPLPASQLNAAPRRRDQSRAPMQYLGPVLRKGTTACVTTQIASLRVTIYVVEASKPPAMPSAHDRVAQSELYVSMYTPAVGHYTPQSRLEGDAASMLCTPYVILWEGHSRQTTYATQPSKSVLASILKRRPVDLPSVVASPVLPRGSGEEHGGACLTPTELGEDFQLIPADPSDQRLRFVITDSKSSQATHELDSTAQSPGDSSLLSPPVEQGGRSKETEITSDRSSLFVTPTDSPTPEQPGPNLQHPSSLEPAPSTQTRSTNRDAVGNKAPGPGSGQTSSLERKALLPEFPIQEAARRLHSPTAAISAVAGPAQPEAKESLSQPAPAAAVPSFADSAETSDEEDLDGTPLMDSYEDTVPESRNRPHCPPHGADLSSGSVVTTPEDEKAVPRLAAAGAHVGTTPYSTSHVGTPNVSTSDVLHTSVLKTSVLQYSGLHILALHIERRLSNDVLCPVEEGDLSP</sequence>
<accession>A0AAQ4FF06</accession>
<reference evidence="5 6" key="1">
    <citation type="journal article" date="2023" name="Arcadia Sci">
        <title>De novo assembly of a long-read Amblyomma americanum tick genome.</title>
        <authorList>
            <person name="Chou S."/>
            <person name="Poskanzer K.E."/>
            <person name="Rollins M."/>
            <person name="Thuy-Boun P.S."/>
        </authorList>
    </citation>
    <scope>NUCLEOTIDE SEQUENCE [LARGE SCALE GENOMIC DNA]</scope>
    <source>
        <strain evidence="5">F_SG_1</strain>
        <tissue evidence="5">Salivary glands</tissue>
    </source>
</reference>
<organism evidence="5 6">
    <name type="scientific">Amblyomma americanum</name>
    <name type="common">Lone star tick</name>
    <dbReference type="NCBI Taxonomy" id="6943"/>
    <lineage>
        <taxon>Eukaryota</taxon>
        <taxon>Metazoa</taxon>
        <taxon>Ecdysozoa</taxon>
        <taxon>Arthropoda</taxon>
        <taxon>Chelicerata</taxon>
        <taxon>Arachnida</taxon>
        <taxon>Acari</taxon>
        <taxon>Parasitiformes</taxon>
        <taxon>Ixodida</taxon>
        <taxon>Ixodoidea</taxon>
        <taxon>Ixodidae</taxon>
        <taxon>Amblyomminae</taxon>
        <taxon>Amblyomma</taxon>
    </lineage>
</organism>
<evidence type="ECO:0000256" key="3">
    <source>
        <dbReference type="SAM" id="MobiDB-lite"/>
    </source>
</evidence>
<dbReference type="GO" id="GO:0005634">
    <property type="term" value="C:nucleus"/>
    <property type="evidence" value="ECO:0007669"/>
    <property type="project" value="UniProtKB-SubCell"/>
</dbReference>
<evidence type="ECO:0000259" key="4">
    <source>
        <dbReference type="Pfam" id="PF13934"/>
    </source>
</evidence>
<gene>
    <name evidence="5" type="ORF">V5799_008242</name>
</gene>
<protein>
    <recommendedName>
        <fullName evidence="4">ELYS-like domain-containing protein</fullName>
    </recommendedName>
</protein>
<keyword evidence="2" id="KW-0539">Nucleus</keyword>
<feature type="domain" description="ELYS-like" evidence="4">
    <location>
        <begin position="127"/>
        <end position="307"/>
    </location>
</feature>
<evidence type="ECO:0000313" key="5">
    <source>
        <dbReference type="EMBL" id="KAK8785393.1"/>
    </source>
</evidence>
<feature type="compositionally biased region" description="Polar residues" evidence="3">
    <location>
        <begin position="558"/>
        <end position="580"/>
    </location>
</feature>
<proteinExistence type="predicted"/>
<dbReference type="AlphaFoldDB" id="A0AAQ4FF06"/>
<keyword evidence="6" id="KW-1185">Reference proteome</keyword>
<dbReference type="EMBL" id="JARKHS020003606">
    <property type="protein sequence ID" value="KAK8785393.1"/>
    <property type="molecule type" value="Genomic_DNA"/>
</dbReference>
<dbReference type="InterPro" id="IPR025151">
    <property type="entry name" value="ELYS_dom"/>
</dbReference>
<evidence type="ECO:0000313" key="6">
    <source>
        <dbReference type="Proteomes" id="UP001321473"/>
    </source>
</evidence>
<evidence type="ECO:0000256" key="2">
    <source>
        <dbReference type="ARBA" id="ARBA00023242"/>
    </source>
</evidence>
<dbReference type="Proteomes" id="UP001321473">
    <property type="component" value="Unassembled WGS sequence"/>
</dbReference>
<feature type="compositionally biased region" description="Basic and acidic residues" evidence="3">
    <location>
        <begin position="588"/>
        <end position="597"/>
    </location>
</feature>
<name>A0AAQ4FF06_AMBAM</name>
<evidence type="ECO:0000256" key="1">
    <source>
        <dbReference type="ARBA" id="ARBA00004123"/>
    </source>
</evidence>
<comment type="caution">
    <text evidence="5">The sequence shown here is derived from an EMBL/GenBank/DDBJ whole genome shotgun (WGS) entry which is preliminary data.</text>
</comment>
<dbReference type="Pfam" id="PF13934">
    <property type="entry name" value="ELYS"/>
    <property type="match status" value="1"/>
</dbReference>
<feature type="region of interest" description="Disordered" evidence="3">
    <location>
        <begin position="558"/>
        <end position="755"/>
    </location>
</feature>
<feature type="compositionally biased region" description="Polar residues" evidence="3">
    <location>
        <begin position="598"/>
        <end position="611"/>
    </location>
</feature>
<comment type="subcellular location">
    <subcellularLocation>
        <location evidence="1">Nucleus</location>
    </subcellularLocation>
</comment>